<reference evidence="3" key="1">
    <citation type="submission" date="2022-11" db="UniProtKB">
        <authorList>
            <consortium name="WormBaseParasite"/>
        </authorList>
    </citation>
    <scope>IDENTIFICATION</scope>
</reference>
<accession>A0A914VXL6</accession>
<dbReference type="Proteomes" id="UP000887566">
    <property type="component" value="Unplaced"/>
</dbReference>
<sequence length="129" mass="13889">MRREGGTRRRRLRTSTGDRQRSSPGGNDIAVDDTSNKGNWRVPSPSSTKQELTVMTARQTAPMIASDGASTATPREINCPQEMADFAKLEPRRSPNAVLADGPTISQQRLAVIESVHFIASSPQASGLA</sequence>
<feature type="region of interest" description="Disordered" evidence="1">
    <location>
        <begin position="1"/>
        <end position="51"/>
    </location>
</feature>
<dbReference type="AlphaFoldDB" id="A0A914VXL6"/>
<evidence type="ECO:0000256" key="1">
    <source>
        <dbReference type="SAM" id="MobiDB-lite"/>
    </source>
</evidence>
<keyword evidence="2" id="KW-1185">Reference proteome</keyword>
<protein>
    <submittedName>
        <fullName evidence="3">Uncharacterized protein</fullName>
    </submittedName>
</protein>
<name>A0A914VXL6_9BILA</name>
<evidence type="ECO:0000313" key="3">
    <source>
        <dbReference type="WBParaSite" id="PSAMB.scaffold2776size21347.g19080.t1"/>
    </source>
</evidence>
<proteinExistence type="predicted"/>
<evidence type="ECO:0000313" key="2">
    <source>
        <dbReference type="Proteomes" id="UP000887566"/>
    </source>
</evidence>
<dbReference type="WBParaSite" id="PSAMB.scaffold2776size21347.g19080.t1">
    <property type="protein sequence ID" value="PSAMB.scaffold2776size21347.g19080.t1"/>
    <property type="gene ID" value="PSAMB.scaffold2776size21347.g19080"/>
</dbReference>
<organism evidence="2 3">
    <name type="scientific">Plectus sambesii</name>
    <dbReference type="NCBI Taxonomy" id="2011161"/>
    <lineage>
        <taxon>Eukaryota</taxon>
        <taxon>Metazoa</taxon>
        <taxon>Ecdysozoa</taxon>
        <taxon>Nematoda</taxon>
        <taxon>Chromadorea</taxon>
        <taxon>Plectida</taxon>
        <taxon>Plectina</taxon>
        <taxon>Plectoidea</taxon>
        <taxon>Plectidae</taxon>
        <taxon>Plectus</taxon>
    </lineage>
</organism>